<organism evidence="1 2">
    <name type="scientific">Sphingomonas endophytica</name>
    <dbReference type="NCBI Taxonomy" id="869719"/>
    <lineage>
        <taxon>Bacteria</taxon>
        <taxon>Pseudomonadati</taxon>
        <taxon>Pseudomonadota</taxon>
        <taxon>Alphaproteobacteria</taxon>
        <taxon>Sphingomonadales</taxon>
        <taxon>Sphingomonadaceae</taxon>
        <taxon>Sphingomonas</taxon>
    </lineage>
</organism>
<dbReference type="EMBL" id="LDTB01000050">
    <property type="protein sequence ID" value="KTT70588.1"/>
    <property type="molecule type" value="Genomic_DNA"/>
</dbReference>
<dbReference type="PATRIC" id="fig|869719.3.peg.2365"/>
<comment type="caution">
    <text evidence="1">The sequence shown here is derived from an EMBL/GenBank/DDBJ whole genome shotgun (WGS) entry which is preliminary data.</text>
</comment>
<evidence type="ECO:0000313" key="1">
    <source>
        <dbReference type="EMBL" id="KTT70588.1"/>
    </source>
</evidence>
<reference evidence="1 2" key="1">
    <citation type="journal article" date="2016" name="Front. Microbiol.">
        <title>Genomic Resource of Rice Seed Associated Bacteria.</title>
        <authorList>
            <person name="Midha S."/>
            <person name="Bansal K."/>
            <person name="Sharma S."/>
            <person name="Kumar N."/>
            <person name="Patil P.P."/>
            <person name="Chaudhry V."/>
            <person name="Patil P.B."/>
        </authorList>
    </citation>
    <scope>NUCLEOTIDE SEQUENCE [LARGE SCALE GENOMIC DNA]</scope>
    <source>
        <strain evidence="1 2">NS334</strain>
    </source>
</reference>
<proteinExistence type="predicted"/>
<dbReference type="Proteomes" id="UP000074310">
    <property type="component" value="Unassembled WGS sequence"/>
</dbReference>
<evidence type="ECO:0000313" key="2">
    <source>
        <dbReference type="Proteomes" id="UP000074310"/>
    </source>
</evidence>
<dbReference type="AlphaFoldDB" id="A0A147I004"/>
<sequence>MLSWLEGPLTREGATIAGYRLDDDAALLDQLPGAEWSPCIRAIAGCGQLYALNLTASRDGEPLTFAQACANIGILCAPVDPGHRFAAWLRSDVSAIARDVQVDAIAVFRLVIRRLAALNPVGRSIAAVLSNHLAAWLGETDHPAAQAHVADLLSAAD</sequence>
<accession>A0A147I004</accession>
<keyword evidence="2" id="KW-1185">Reference proteome</keyword>
<name>A0A147I004_9SPHN</name>
<protein>
    <submittedName>
        <fullName evidence="1">Uncharacterized protein</fullName>
    </submittedName>
</protein>
<gene>
    <name evidence="1" type="ORF">NS334_11910</name>
</gene>